<organism evidence="2 3">
    <name type="scientific">Thalassococcus profundi</name>
    <dbReference type="NCBI Taxonomy" id="2282382"/>
    <lineage>
        <taxon>Bacteria</taxon>
        <taxon>Pseudomonadati</taxon>
        <taxon>Pseudomonadota</taxon>
        <taxon>Alphaproteobacteria</taxon>
        <taxon>Rhodobacterales</taxon>
        <taxon>Roseobacteraceae</taxon>
        <taxon>Thalassococcus</taxon>
    </lineage>
</organism>
<proteinExistence type="predicted"/>
<dbReference type="EMBL" id="QPMK01000005">
    <property type="protein sequence ID" value="RDD66690.1"/>
    <property type="molecule type" value="Genomic_DNA"/>
</dbReference>
<comment type="caution">
    <text evidence="2">The sequence shown here is derived from an EMBL/GenBank/DDBJ whole genome shotgun (WGS) entry which is preliminary data.</text>
</comment>
<gene>
    <name evidence="2" type="ORF">DU478_09635</name>
</gene>
<evidence type="ECO:0000313" key="2">
    <source>
        <dbReference type="EMBL" id="RDD66690.1"/>
    </source>
</evidence>
<feature type="signal peptide" evidence="1">
    <location>
        <begin position="1"/>
        <end position="21"/>
    </location>
</feature>
<dbReference type="Proteomes" id="UP000253977">
    <property type="component" value="Unassembled WGS sequence"/>
</dbReference>
<dbReference type="OrthoDB" id="583390at2"/>
<dbReference type="AlphaFoldDB" id="A0A369TND0"/>
<sequence length="84" mass="9065">MFKPVAAAAFGLAVLAGPALADDDPTEEQVSQIMEMLAGMECEMDPGDIEMEDGGFELDDVYCADGQYDIDLDANMQITNKRAE</sequence>
<dbReference type="RefSeq" id="WP_114510740.1">
    <property type="nucleotide sequence ID" value="NZ_QPMK01000005.1"/>
</dbReference>
<accession>A0A369TND0</accession>
<reference evidence="2 3" key="1">
    <citation type="submission" date="2018-07" db="EMBL/GenBank/DDBJ databases">
        <title>Thalassococcus profundi sp. nov., a marine bacterium isolated from deep seawater of Okinawa Trough.</title>
        <authorList>
            <person name="Yu M."/>
        </authorList>
    </citation>
    <scope>NUCLEOTIDE SEQUENCE [LARGE SCALE GENOMIC DNA]</scope>
    <source>
        <strain evidence="2 3">WRAS1</strain>
    </source>
</reference>
<feature type="chain" id="PRO_5016620635" evidence="1">
    <location>
        <begin position="22"/>
        <end position="84"/>
    </location>
</feature>
<evidence type="ECO:0000256" key="1">
    <source>
        <dbReference type="SAM" id="SignalP"/>
    </source>
</evidence>
<keyword evidence="1" id="KW-0732">Signal</keyword>
<name>A0A369TND0_9RHOB</name>
<keyword evidence="3" id="KW-1185">Reference proteome</keyword>
<protein>
    <submittedName>
        <fullName evidence="2">PepSY domain-containing protein</fullName>
    </submittedName>
</protein>
<evidence type="ECO:0000313" key="3">
    <source>
        <dbReference type="Proteomes" id="UP000253977"/>
    </source>
</evidence>